<gene>
    <name evidence="3" type="ORF">HD593_005278</name>
</gene>
<sequence length="269" mass="26681">MGGVQRKFELTAPQIGGGALAAATAAVTASYLGVAGTVLGAAVVSVGTTVGTAVCAHYLKRTGEKVKQHTANARRGHASEGAGIGGSSTLPAVGEEPRRRLRWTRVAAAAGLVFAISMGSILTYQTVADRTVAEQLTGKPTRKQMRAKPATGRDKHAAPGATARPTRTTASPSASPSPSPSATAPVTPALTPALSATTAPSASTPPAASTPTPAPTGMVGATGSPQADVPPPVRSPSPVGTVPEPQHSAPVDRPPAPECRPADGHAPAC</sequence>
<keyword evidence="2" id="KW-0812">Transmembrane</keyword>
<keyword evidence="2" id="KW-0472">Membrane</keyword>
<reference evidence="3 4" key="1">
    <citation type="submission" date="2020-08" db="EMBL/GenBank/DDBJ databases">
        <title>Sequencing the genomes of 1000 actinobacteria strains.</title>
        <authorList>
            <person name="Klenk H.-P."/>
        </authorList>
    </citation>
    <scope>NUCLEOTIDE SEQUENCE [LARGE SCALE GENOMIC DNA]</scope>
    <source>
        <strain evidence="3 4">DSM 43768</strain>
    </source>
</reference>
<keyword evidence="2" id="KW-1133">Transmembrane helix</keyword>
<proteinExistence type="predicted"/>
<feature type="region of interest" description="Disordered" evidence="1">
    <location>
        <begin position="135"/>
        <end position="269"/>
    </location>
</feature>
<keyword evidence="4" id="KW-1185">Reference proteome</keyword>
<protein>
    <submittedName>
        <fullName evidence="3">Uncharacterized protein</fullName>
    </submittedName>
</protein>
<feature type="transmembrane region" description="Helical" evidence="2">
    <location>
        <begin position="12"/>
        <end position="32"/>
    </location>
</feature>
<dbReference type="AlphaFoldDB" id="A0A7X0U0F2"/>
<name>A0A7X0U0F2_9ACTN</name>
<dbReference type="EMBL" id="JACHMI010000001">
    <property type="protein sequence ID" value="MBB6550483.1"/>
    <property type="molecule type" value="Genomic_DNA"/>
</dbReference>
<feature type="transmembrane region" description="Helical" evidence="2">
    <location>
        <begin position="38"/>
        <end position="59"/>
    </location>
</feature>
<accession>A0A7X0U0F2</accession>
<dbReference type="RefSeq" id="WP_185104749.1">
    <property type="nucleotide sequence ID" value="NZ_BAAAXY010000025.1"/>
</dbReference>
<evidence type="ECO:0000313" key="3">
    <source>
        <dbReference type="EMBL" id="MBB6550483.1"/>
    </source>
</evidence>
<evidence type="ECO:0000313" key="4">
    <source>
        <dbReference type="Proteomes" id="UP000565579"/>
    </source>
</evidence>
<evidence type="ECO:0000256" key="1">
    <source>
        <dbReference type="SAM" id="MobiDB-lite"/>
    </source>
</evidence>
<evidence type="ECO:0000256" key="2">
    <source>
        <dbReference type="SAM" id="Phobius"/>
    </source>
</evidence>
<organism evidence="3 4">
    <name type="scientific">Nonomuraea rubra</name>
    <dbReference type="NCBI Taxonomy" id="46180"/>
    <lineage>
        <taxon>Bacteria</taxon>
        <taxon>Bacillati</taxon>
        <taxon>Actinomycetota</taxon>
        <taxon>Actinomycetes</taxon>
        <taxon>Streptosporangiales</taxon>
        <taxon>Streptosporangiaceae</taxon>
        <taxon>Nonomuraea</taxon>
    </lineage>
</organism>
<dbReference type="Proteomes" id="UP000565579">
    <property type="component" value="Unassembled WGS sequence"/>
</dbReference>
<feature type="region of interest" description="Disordered" evidence="1">
    <location>
        <begin position="74"/>
        <end position="97"/>
    </location>
</feature>
<feature type="transmembrane region" description="Helical" evidence="2">
    <location>
        <begin position="106"/>
        <end position="124"/>
    </location>
</feature>
<comment type="caution">
    <text evidence="3">The sequence shown here is derived from an EMBL/GenBank/DDBJ whole genome shotgun (WGS) entry which is preliminary data.</text>
</comment>
<feature type="compositionally biased region" description="Low complexity" evidence="1">
    <location>
        <begin position="158"/>
        <end position="211"/>
    </location>
</feature>